<accession>A0ACC3NV13</accession>
<reference evidence="1" key="1">
    <citation type="submission" date="2023-07" db="EMBL/GenBank/DDBJ databases">
        <title>Black Yeasts Isolated from many extreme environments.</title>
        <authorList>
            <person name="Coleine C."/>
            <person name="Stajich J.E."/>
            <person name="Selbmann L."/>
        </authorList>
    </citation>
    <scope>NUCLEOTIDE SEQUENCE</scope>
    <source>
        <strain evidence="1">CCFEE 5714</strain>
    </source>
</reference>
<organism evidence="1 2">
    <name type="scientific">Vermiconidia calcicola</name>
    <dbReference type="NCBI Taxonomy" id="1690605"/>
    <lineage>
        <taxon>Eukaryota</taxon>
        <taxon>Fungi</taxon>
        <taxon>Dikarya</taxon>
        <taxon>Ascomycota</taxon>
        <taxon>Pezizomycotina</taxon>
        <taxon>Dothideomycetes</taxon>
        <taxon>Dothideomycetidae</taxon>
        <taxon>Mycosphaerellales</taxon>
        <taxon>Extremaceae</taxon>
        <taxon>Vermiconidia</taxon>
    </lineage>
</organism>
<proteinExistence type="predicted"/>
<gene>
    <name evidence="1" type="ORF">LTR37_001548</name>
</gene>
<comment type="caution">
    <text evidence="1">The sequence shown here is derived from an EMBL/GenBank/DDBJ whole genome shotgun (WGS) entry which is preliminary data.</text>
</comment>
<evidence type="ECO:0000313" key="1">
    <source>
        <dbReference type="EMBL" id="KAK3723667.1"/>
    </source>
</evidence>
<name>A0ACC3NV13_9PEZI</name>
<keyword evidence="2" id="KW-1185">Reference proteome</keyword>
<protein>
    <submittedName>
        <fullName evidence="1">Uncharacterized protein</fullName>
    </submittedName>
</protein>
<dbReference type="Proteomes" id="UP001281147">
    <property type="component" value="Unassembled WGS sequence"/>
</dbReference>
<evidence type="ECO:0000313" key="2">
    <source>
        <dbReference type="Proteomes" id="UP001281147"/>
    </source>
</evidence>
<sequence length="199" mass="22344">MDLPALDTLPAEVLTMIIHYMLLMFWHENTASGAVRIEMLLHSLFNYVPAIGALAPTRACKILFETGVREAMRATTVLVDQRSTLRPLTEELALQLGGCGPEFTVFENDKHETRALYIIKTFRSHISMLRTIHVRIDSQCKMPKVVNYLAIPPYRHPNEEIRASFDEIVNAVRGWALGEAVVSCSPVWDGAGEVLRVVV</sequence>
<dbReference type="EMBL" id="JAUTXU010000008">
    <property type="protein sequence ID" value="KAK3723667.1"/>
    <property type="molecule type" value="Genomic_DNA"/>
</dbReference>